<name>A0ABR7QD98_9FLAO</name>
<keyword evidence="1" id="KW-0255">Endonuclease</keyword>
<dbReference type="RefSeq" id="WP_187563576.1">
    <property type="nucleotide sequence ID" value="NZ_JACGWS010000012.1"/>
</dbReference>
<comment type="caution">
    <text evidence="1">The sequence shown here is derived from an EMBL/GenBank/DDBJ whole genome shotgun (WGS) entry which is preliminary data.</text>
</comment>
<dbReference type="InterPro" id="IPR007581">
    <property type="entry name" value="Endonuclease-V"/>
</dbReference>
<keyword evidence="2" id="KW-1185">Reference proteome</keyword>
<dbReference type="Gene3D" id="3.30.2170.10">
    <property type="entry name" value="archaeoglobus fulgidus dsm 4304 superfamily"/>
    <property type="match status" value="1"/>
</dbReference>
<evidence type="ECO:0000313" key="1">
    <source>
        <dbReference type="EMBL" id="MBC8756536.1"/>
    </source>
</evidence>
<sequence length="169" mass="19099">MILAIDIHYKETYAKAVCVAFDWADETPKKVYIDTISEVEPYIPGEFYKRELPCVLKVLAQTDLDSIEAIIVDGHVFVHNDKKYGLGGYLWEALDKKAPIIGVAKKSFINTEEVATPILRGSSENPLYVSCIGIDKETVLEKMKLLHGEHRMPTILKLLDTITKTEMED</sequence>
<dbReference type="EMBL" id="JACGWS010000012">
    <property type="protein sequence ID" value="MBC8756536.1"/>
    <property type="molecule type" value="Genomic_DNA"/>
</dbReference>
<keyword evidence="1" id="KW-0540">Nuclease</keyword>
<dbReference type="Proteomes" id="UP000619238">
    <property type="component" value="Unassembled WGS sequence"/>
</dbReference>
<organism evidence="1 2">
    <name type="scientific">Kordia aestuariivivens</name>
    <dbReference type="NCBI Taxonomy" id="2759037"/>
    <lineage>
        <taxon>Bacteria</taxon>
        <taxon>Pseudomonadati</taxon>
        <taxon>Bacteroidota</taxon>
        <taxon>Flavobacteriia</taxon>
        <taxon>Flavobacteriales</taxon>
        <taxon>Flavobacteriaceae</taxon>
        <taxon>Kordia</taxon>
    </lineage>
</organism>
<protein>
    <submittedName>
        <fullName evidence="1">Endonuclease V</fullName>
    </submittedName>
</protein>
<evidence type="ECO:0000313" key="2">
    <source>
        <dbReference type="Proteomes" id="UP000619238"/>
    </source>
</evidence>
<reference evidence="1 2" key="1">
    <citation type="submission" date="2020-07" db="EMBL/GenBank/DDBJ databases">
        <title>Description of Kordia aestuariivivens sp. nov., isolated from a tidal flat.</title>
        <authorList>
            <person name="Park S."/>
            <person name="Yoon J.-H."/>
        </authorList>
    </citation>
    <scope>NUCLEOTIDE SEQUENCE [LARGE SCALE GENOMIC DNA]</scope>
    <source>
        <strain evidence="1 2">YSTF-M3</strain>
    </source>
</reference>
<gene>
    <name evidence="1" type="ORF">H2O64_17825</name>
</gene>
<accession>A0ABR7QD98</accession>
<keyword evidence="1" id="KW-0378">Hydrolase</keyword>
<dbReference type="GO" id="GO:0004519">
    <property type="term" value="F:endonuclease activity"/>
    <property type="evidence" value="ECO:0007669"/>
    <property type="project" value="UniProtKB-KW"/>
</dbReference>
<proteinExistence type="predicted"/>
<dbReference type="Pfam" id="PF04493">
    <property type="entry name" value="Endonuclease_5"/>
    <property type="match status" value="1"/>
</dbReference>